<keyword evidence="3" id="KW-1185">Reference proteome</keyword>
<proteinExistence type="predicted"/>
<protein>
    <recommendedName>
        <fullName evidence="4">DUF2878 domain-containing protein</fullName>
    </recommendedName>
</protein>
<organism evidence="2 3">
    <name type="scientific">Sphingomonas mollis</name>
    <dbReference type="NCBI Taxonomy" id="2795726"/>
    <lineage>
        <taxon>Bacteria</taxon>
        <taxon>Pseudomonadati</taxon>
        <taxon>Pseudomonadota</taxon>
        <taxon>Alphaproteobacteria</taxon>
        <taxon>Sphingomonadales</taxon>
        <taxon>Sphingomonadaceae</taxon>
        <taxon>Sphingomonas</taxon>
    </lineage>
</organism>
<feature type="transmembrane region" description="Helical" evidence="1">
    <location>
        <begin position="84"/>
        <end position="104"/>
    </location>
</feature>
<evidence type="ECO:0000313" key="2">
    <source>
        <dbReference type="EMBL" id="MBJ6123627.1"/>
    </source>
</evidence>
<comment type="caution">
    <text evidence="2">The sequence shown here is derived from an EMBL/GenBank/DDBJ whole genome shotgun (WGS) entry which is preliminary data.</text>
</comment>
<accession>A0ABS0XUA5</accession>
<name>A0ABS0XUA5_9SPHN</name>
<evidence type="ECO:0008006" key="4">
    <source>
        <dbReference type="Google" id="ProtNLM"/>
    </source>
</evidence>
<feature type="transmembrane region" description="Helical" evidence="1">
    <location>
        <begin position="6"/>
        <end position="24"/>
    </location>
</feature>
<dbReference type="EMBL" id="JAELXS010000017">
    <property type="protein sequence ID" value="MBJ6123627.1"/>
    <property type="molecule type" value="Genomic_DNA"/>
</dbReference>
<reference evidence="3" key="1">
    <citation type="submission" date="2020-12" db="EMBL/GenBank/DDBJ databases">
        <title>Hymenobacter sp.</title>
        <authorList>
            <person name="Kim M.K."/>
        </authorList>
    </citation>
    <scope>NUCLEOTIDE SEQUENCE [LARGE SCALE GENOMIC DNA]</scope>
    <source>
        <strain evidence="3">BT553</strain>
    </source>
</reference>
<feature type="transmembrane region" description="Helical" evidence="1">
    <location>
        <begin position="60"/>
        <end position="77"/>
    </location>
</feature>
<gene>
    <name evidence="2" type="ORF">JAO74_17750</name>
</gene>
<keyword evidence="1" id="KW-0472">Membrane</keyword>
<feature type="transmembrane region" description="Helical" evidence="1">
    <location>
        <begin position="110"/>
        <end position="130"/>
    </location>
</feature>
<keyword evidence="1" id="KW-1133">Transmembrane helix</keyword>
<sequence>MHMQIFLALLYDVALIGVCGWAIVRGGRPERWGALLLLSASATSSAVRVLHLSTWAPGELVIISIDCAVIAGFYWLAITTIRFWPIWALGFAMANIFIGVAGSLLPALTLFAYTSGLGIYAYLALGSLALGTLRLPRDASPALRNGSRRLWLQQQNENQTRI</sequence>
<keyword evidence="1" id="KW-0812">Transmembrane</keyword>
<evidence type="ECO:0000313" key="3">
    <source>
        <dbReference type="Proteomes" id="UP000640426"/>
    </source>
</evidence>
<evidence type="ECO:0000256" key="1">
    <source>
        <dbReference type="SAM" id="Phobius"/>
    </source>
</evidence>
<dbReference type="Proteomes" id="UP000640426">
    <property type="component" value="Unassembled WGS sequence"/>
</dbReference>